<dbReference type="OrthoDB" id="411211at2759"/>
<protein>
    <recommendedName>
        <fullName evidence="3">Tartrate-resistant acid phosphatase type 5</fullName>
        <ecNumber evidence="2">3.1.3.2</ecNumber>
    </recommendedName>
    <alternativeName>
        <fullName evidence="7">Tartrate-resistant acid ATPase</fullName>
    </alternativeName>
    <alternativeName>
        <fullName evidence="6">Type 5 acid phosphatase</fullName>
    </alternativeName>
</protein>
<feature type="domain" description="Calcineurin-like phosphoesterase" evidence="9">
    <location>
        <begin position="56"/>
        <end position="293"/>
    </location>
</feature>
<evidence type="ECO:0000256" key="6">
    <source>
        <dbReference type="ARBA" id="ARBA00029999"/>
    </source>
</evidence>
<dbReference type="EMBL" id="CAJEWN010000025">
    <property type="protein sequence ID" value="CAD2140608.1"/>
    <property type="molecule type" value="Genomic_DNA"/>
</dbReference>
<feature type="signal peptide" evidence="8">
    <location>
        <begin position="1"/>
        <end position="24"/>
    </location>
</feature>
<evidence type="ECO:0000256" key="5">
    <source>
        <dbReference type="ARBA" id="ARBA00022801"/>
    </source>
</evidence>
<evidence type="ECO:0000256" key="7">
    <source>
        <dbReference type="ARBA" id="ARBA00031589"/>
    </source>
</evidence>
<dbReference type="Pfam" id="PF00149">
    <property type="entry name" value="Metallophos"/>
    <property type="match status" value="1"/>
</dbReference>
<dbReference type="PANTHER" id="PTHR10161:SF14">
    <property type="entry name" value="TARTRATE-RESISTANT ACID PHOSPHATASE TYPE 5"/>
    <property type="match status" value="1"/>
</dbReference>
<dbReference type="PANTHER" id="PTHR10161">
    <property type="entry name" value="TARTRATE-RESISTANT ACID PHOSPHATASE TYPE 5"/>
    <property type="match status" value="1"/>
</dbReference>
<dbReference type="InterPro" id="IPR051558">
    <property type="entry name" value="Metallophosphoesterase_PAP"/>
</dbReference>
<feature type="chain" id="PRO_5027608496" description="Tartrate-resistant acid phosphatase type 5" evidence="8">
    <location>
        <begin position="25"/>
        <end position="400"/>
    </location>
</feature>
<accession>A0A6V7U1R8</accession>
<dbReference type="CDD" id="cd07378">
    <property type="entry name" value="MPP_ACP5"/>
    <property type="match status" value="1"/>
</dbReference>
<evidence type="ECO:0000256" key="3">
    <source>
        <dbReference type="ARBA" id="ARBA00015822"/>
    </source>
</evidence>
<dbReference type="SUPFAM" id="SSF56300">
    <property type="entry name" value="Metallo-dependent phosphatases"/>
    <property type="match status" value="1"/>
</dbReference>
<evidence type="ECO:0000313" key="10">
    <source>
        <dbReference type="EMBL" id="CAD2140608.1"/>
    </source>
</evidence>
<comment type="catalytic activity">
    <reaction evidence="1">
        <text>a phosphate monoester + H2O = an alcohol + phosphate</text>
        <dbReference type="Rhea" id="RHEA:15017"/>
        <dbReference type="ChEBI" id="CHEBI:15377"/>
        <dbReference type="ChEBI" id="CHEBI:30879"/>
        <dbReference type="ChEBI" id="CHEBI:43474"/>
        <dbReference type="ChEBI" id="CHEBI:67140"/>
        <dbReference type="EC" id="3.1.3.2"/>
    </reaction>
</comment>
<dbReference type="AlphaFoldDB" id="A0A6V7U1R8"/>
<sequence length="400" mass="46500">MKKRIYLLIFPLFLFSFLFFLEDGDEKTFRIRLSPTGRISCTEKLGCSYPKAKSLNFVIVGDIGGLPIYPYYSYAQKRVTEAISNVVLEQGEPLNFVINVGDNFYFNGVSDIFDSRFEDSFEQVYDDENLLVPWYTIAGNHDHLGNISAQLAHTNFSSKWTFPHLFYKIRIIFDFQNLTESPSKPVIFEILMIDTIVLCGNTEDIQGKSLFSWMFSKKREPNGPEPKFEKLAKKQWKWIEKQLENSNADYLFVAGHYPIYSTCEHGGFKCLQQLDILLHKFGVNAYFCGHDHNLQHIKIEKENLDKNNIEEEKEEETFVNYIVSGAASRSDRSAKHLNDISEDSLLFRYPTGWNPFSQIGFSNGGFVQVRVERNQSEINFFDGKSRKRYSFQIRPRKKLN</sequence>
<reference evidence="10 11" key="1">
    <citation type="submission" date="2020-08" db="EMBL/GenBank/DDBJ databases">
        <authorList>
            <person name="Koutsovoulos G."/>
            <person name="Danchin GJ E."/>
        </authorList>
    </citation>
    <scope>NUCLEOTIDE SEQUENCE [LARGE SCALE GENOMIC DNA]</scope>
</reference>
<dbReference type="EC" id="3.1.3.2" evidence="2"/>
<dbReference type="InterPro" id="IPR004843">
    <property type="entry name" value="Calcineurin-like_PHP"/>
</dbReference>
<evidence type="ECO:0000259" key="9">
    <source>
        <dbReference type="Pfam" id="PF00149"/>
    </source>
</evidence>
<evidence type="ECO:0000256" key="8">
    <source>
        <dbReference type="SAM" id="SignalP"/>
    </source>
</evidence>
<keyword evidence="4 8" id="KW-0732">Signal</keyword>
<organism evidence="10 11">
    <name type="scientific">Meloidogyne enterolobii</name>
    <name type="common">Root-knot nematode worm</name>
    <name type="synonym">Meloidogyne mayaguensis</name>
    <dbReference type="NCBI Taxonomy" id="390850"/>
    <lineage>
        <taxon>Eukaryota</taxon>
        <taxon>Metazoa</taxon>
        <taxon>Ecdysozoa</taxon>
        <taxon>Nematoda</taxon>
        <taxon>Chromadorea</taxon>
        <taxon>Rhabditida</taxon>
        <taxon>Tylenchina</taxon>
        <taxon>Tylenchomorpha</taxon>
        <taxon>Tylenchoidea</taxon>
        <taxon>Meloidogynidae</taxon>
        <taxon>Meloidogyninae</taxon>
        <taxon>Meloidogyne</taxon>
    </lineage>
</organism>
<dbReference type="InterPro" id="IPR029052">
    <property type="entry name" value="Metallo-depent_PP-like"/>
</dbReference>
<evidence type="ECO:0000313" key="11">
    <source>
        <dbReference type="Proteomes" id="UP000580250"/>
    </source>
</evidence>
<dbReference type="InterPro" id="IPR024927">
    <property type="entry name" value="Acid_PPase"/>
</dbReference>
<evidence type="ECO:0000256" key="1">
    <source>
        <dbReference type="ARBA" id="ARBA00000032"/>
    </source>
</evidence>
<evidence type="ECO:0000256" key="2">
    <source>
        <dbReference type="ARBA" id="ARBA00012646"/>
    </source>
</evidence>
<comment type="caution">
    <text evidence="10">The sequence shown here is derived from an EMBL/GenBank/DDBJ whole genome shotgun (WGS) entry which is preliminary data.</text>
</comment>
<gene>
    <name evidence="10" type="ORF">MENT_LOCUS6588</name>
</gene>
<keyword evidence="5" id="KW-0378">Hydrolase</keyword>
<name>A0A6V7U1R8_MELEN</name>
<dbReference type="Proteomes" id="UP000580250">
    <property type="component" value="Unassembled WGS sequence"/>
</dbReference>
<dbReference type="GO" id="GO:0003993">
    <property type="term" value="F:acid phosphatase activity"/>
    <property type="evidence" value="ECO:0007669"/>
    <property type="project" value="UniProtKB-EC"/>
</dbReference>
<dbReference type="Gene3D" id="3.60.21.10">
    <property type="match status" value="1"/>
</dbReference>
<proteinExistence type="predicted"/>
<evidence type="ECO:0000256" key="4">
    <source>
        <dbReference type="ARBA" id="ARBA00022729"/>
    </source>
</evidence>